<evidence type="ECO:0000313" key="4">
    <source>
        <dbReference type="Proteomes" id="UP000320393"/>
    </source>
</evidence>
<evidence type="ECO:0000313" key="2">
    <source>
        <dbReference type="EMBL" id="TMJ14624.1"/>
    </source>
</evidence>
<dbReference type="InterPro" id="IPR011006">
    <property type="entry name" value="CheY-like_superfamily"/>
</dbReference>
<dbReference type="EMBL" id="VBAM01000096">
    <property type="protein sequence ID" value="TMJ14624.1"/>
    <property type="molecule type" value="Genomic_DNA"/>
</dbReference>
<dbReference type="SUPFAM" id="SSF52172">
    <property type="entry name" value="CheY-like"/>
    <property type="match status" value="1"/>
</dbReference>
<dbReference type="Proteomes" id="UP000320048">
    <property type="component" value="Unassembled WGS sequence"/>
</dbReference>
<sequence length="120" mass="13209">MRGKLFLVHWNAPLAEQMAKELRDARWDVAFESEDGMRAVRRIREVPPNAIVISLDRAPYSGLETANTIRAIKGASIPIVFVDGKAETVKEAKGRVPAAIFATSGELHDVLSSYAKFGWG</sequence>
<reference evidence="3 4" key="1">
    <citation type="journal article" date="2019" name="Nat. Microbiol.">
        <title>Mediterranean grassland soil C-N compound turnover is dependent on rainfall and depth, and is mediated by genomically divergent microorganisms.</title>
        <authorList>
            <person name="Diamond S."/>
            <person name="Andeer P.F."/>
            <person name="Li Z."/>
            <person name="Crits-Christoph A."/>
            <person name="Burstein D."/>
            <person name="Anantharaman K."/>
            <person name="Lane K.R."/>
            <person name="Thomas B.C."/>
            <person name="Pan C."/>
            <person name="Northen T.R."/>
            <person name="Banfield J.F."/>
        </authorList>
    </citation>
    <scope>NUCLEOTIDE SEQUENCE [LARGE SCALE GENOMIC DNA]</scope>
    <source>
        <strain evidence="2">NP_5</strain>
        <strain evidence="1">NP_7</strain>
    </source>
</reference>
<dbReference type="Gene3D" id="3.40.50.2300">
    <property type="match status" value="1"/>
</dbReference>
<dbReference type="Proteomes" id="UP000320393">
    <property type="component" value="Unassembled WGS sequence"/>
</dbReference>
<accession>A0A537M2X8</accession>
<comment type="caution">
    <text evidence="2">The sequence shown here is derived from an EMBL/GenBank/DDBJ whole genome shotgun (WGS) entry which is preliminary data.</text>
</comment>
<protein>
    <submittedName>
        <fullName evidence="2">Response regulator transcription factor</fullName>
    </submittedName>
</protein>
<dbReference type="EMBL" id="VBAO01000092">
    <property type="protein sequence ID" value="TMI83101.1"/>
    <property type="molecule type" value="Genomic_DNA"/>
</dbReference>
<name>A0A537M2X8_9BACT</name>
<proteinExistence type="predicted"/>
<evidence type="ECO:0000313" key="1">
    <source>
        <dbReference type="EMBL" id="TMI83101.1"/>
    </source>
</evidence>
<gene>
    <name evidence="2" type="ORF">E6H02_02980</name>
    <name evidence="1" type="ORF">E6H04_03560</name>
</gene>
<evidence type="ECO:0000313" key="3">
    <source>
        <dbReference type="Proteomes" id="UP000320048"/>
    </source>
</evidence>
<organism evidence="2 4">
    <name type="scientific">Candidatus Segetimicrobium genomatis</name>
    <dbReference type="NCBI Taxonomy" id="2569760"/>
    <lineage>
        <taxon>Bacteria</taxon>
        <taxon>Bacillati</taxon>
        <taxon>Candidatus Sysuimicrobiota</taxon>
        <taxon>Candidatus Sysuimicrobiia</taxon>
        <taxon>Candidatus Sysuimicrobiales</taxon>
        <taxon>Candidatus Segetimicrobiaceae</taxon>
        <taxon>Candidatus Segetimicrobium</taxon>
    </lineage>
</organism>
<dbReference type="AlphaFoldDB" id="A0A537M2X8"/>